<dbReference type="CDD" id="cd03017">
    <property type="entry name" value="PRX_BCP"/>
    <property type="match status" value="1"/>
</dbReference>
<organism evidence="12 13">
    <name type="scientific">Bradymonas sediminis</name>
    <dbReference type="NCBI Taxonomy" id="1548548"/>
    <lineage>
        <taxon>Bacteria</taxon>
        <taxon>Deltaproteobacteria</taxon>
        <taxon>Bradymonadales</taxon>
        <taxon>Bradymonadaceae</taxon>
        <taxon>Bradymonas</taxon>
    </lineage>
</organism>
<dbReference type="GO" id="GO:0045454">
    <property type="term" value="P:cell redox homeostasis"/>
    <property type="evidence" value="ECO:0007669"/>
    <property type="project" value="TreeGrafter"/>
</dbReference>
<evidence type="ECO:0000313" key="12">
    <source>
        <dbReference type="EMBL" id="AWV91461.1"/>
    </source>
</evidence>
<evidence type="ECO:0000256" key="1">
    <source>
        <dbReference type="ARBA" id="ARBA00003330"/>
    </source>
</evidence>
<evidence type="ECO:0000256" key="7">
    <source>
        <dbReference type="ARBA" id="ARBA00023157"/>
    </source>
</evidence>
<dbReference type="Pfam" id="PF00578">
    <property type="entry name" value="AhpC-TSA"/>
    <property type="match status" value="1"/>
</dbReference>
<dbReference type="SUPFAM" id="SSF52833">
    <property type="entry name" value="Thioredoxin-like"/>
    <property type="match status" value="1"/>
</dbReference>
<dbReference type="EMBL" id="CP030032">
    <property type="protein sequence ID" value="AWV91461.1"/>
    <property type="molecule type" value="Genomic_DNA"/>
</dbReference>
<reference evidence="12 13" key="1">
    <citation type="submission" date="2018-06" db="EMBL/GenBank/DDBJ databases">
        <title>Lujinxingia sediminis gen. nov. sp. nov., a new facultative anaerobic member of the class Deltaproteobacteria, and proposal of Lujinxingaceae fam. nov.</title>
        <authorList>
            <person name="Guo L.-Y."/>
            <person name="Li C.-M."/>
            <person name="Wang S."/>
            <person name="Du Z.-J."/>
        </authorList>
    </citation>
    <scope>NUCLEOTIDE SEQUENCE [LARGE SCALE GENOMIC DNA]</scope>
    <source>
        <strain evidence="12 13">FA350</strain>
    </source>
</reference>
<dbReference type="InterPro" id="IPR036249">
    <property type="entry name" value="Thioredoxin-like_sf"/>
</dbReference>
<dbReference type="InterPro" id="IPR013766">
    <property type="entry name" value="Thioredoxin_domain"/>
</dbReference>
<evidence type="ECO:0000256" key="2">
    <source>
        <dbReference type="ARBA" id="ARBA00011245"/>
    </source>
</evidence>
<evidence type="ECO:0000313" key="13">
    <source>
        <dbReference type="Proteomes" id="UP000249799"/>
    </source>
</evidence>
<evidence type="ECO:0000256" key="8">
    <source>
        <dbReference type="ARBA" id="ARBA00023284"/>
    </source>
</evidence>
<comment type="catalytic activity">
    <reaction evidence="11">
        <text>a hydroperoxide + [thioredoxin]-dithiol = an alcohol + [thioredoxin]-disulfide + H2O</text>
        <dbReference type="Rhea" id="RHEA:62620"/>
        <dbReference type="Rhea" id="RHEA-COMP:10698"/>
        <dbReference type="Rhea" id="RHEA-COMP:10700"/>
        <dbReference type="ChEBI" id="CHEBI:15377"/>
        <dbReference type="ChEBI" id="CHEBI:29950"/>
        <dbReference type="ChEBI" id="CHEBI:30879"/>
        <dbReference type="ChEBI" id="CHEBI:35924"/>
        <dbReference type="ChEBI" id="CHEBI:50058"/>
        <dbReference type="EC" id="1.11.1.24"/>
    </reaction>
</comment>
<comment type="similarity">
    <text evidence="10">Belongs to the peroxiredoxin family. BCP/PrxQ subfamily.</text>
</comment>
<keyword evidence="8" id="KW-0676">Redox-active center</keyword>
<keyword evidence="5" id="KW-0049">Antioxidant</keyword>
<evidence type="ECO:0000256" key="3">
    <source>
        <dbReference type="ARBA" id="ARBA00013017"/>
    </source>
</evidence>
<gene>
    <name evidence="12" type="ORF">DN745_15305</name>
</gene>
<protein>
    <recommendedName>
        <fullName evidence="3">thioredoxin-dependent peroxiredoxin</fullName>
        <ecNumber evidence="3">1.11.1.24</ecNumber>
    </recommendedName>
    <alternativeName>
        <fullName evidence="9">Thioredoxin peroxidase</fullName>
    </alternativeName>
</protein>
<dbReference type="InterPro" id="IPR024706">
    <property type="entry name" value="Peroxiredoxin_AhpC-typ"/>
</dbReference>
<dbReference type="OrthoDB" id="9812811at2"/>
<dbReference type="NCBIfam" id="NF006960">
    <property type="entry name" value="PRK09437.1"/>
    <property type="match status" value="1"/>
</dbReference>
<dbReference type="Gene3D" id="3.40.30.10">
    <property type="entry name" value="Glutaredoxin"/>
    <property type="match status" value="1"/>
</dbReference>
<dbReference type="FunFam" id="3.40.30.10:FF:000007">
    <property type="entry name" value="Thioredoxin-dependent thiol peroxidase"/>
    <property type="match status" value="1"/>
</dbReference>
<comment type="function">
    <text evidence="1">Thiol-specific peroxidase that catalyzes the reduction of hydrogen peroxide and organic hydroperoxides to water and alcohols, respectively. Plays a role in cell protection against oxidative stress by detoxifying peroxides and as sensor of hydrogen peroxide-mediated signaling events.</text>
</comment>
<dbReference type="EC" id="1.11.1.24" evidence="3"/>
<proteinExistence type="inferred from homology"/>
<accession>A0A2Z4FQY9</accession>
<dbReference type="GO" id="GO:0034599">
    <property type="term" value="P:cellular response to oxidative stress"/>
    <property type="evidence" value="ECO:0007669"/>
    <property type="project" value="TreeGrafter"/>
</dbReference>
<dbReference type="PANTHER" id="PTHR42801">
    <property type="entry name" value="THIOREDOXIN-DEPENDENT PEROXIDE REDUCTASE"/>
    <property type="match status" value="1"/>
</dbReference>
<keyword evidence="7" id="KW-1015">Disulfide bond</keyword>
<dbReference type="PROSITE" id="PS51352">
    <property type="entry name" value="THIOREDOXIN_2"/>
    <property type="match status" value="1"/>
</dbReference>
<dbReference type="PANTHER" id="PTHR42801:SF4">
    <property type="entry name" value="AHPC_TSA FAMILY PROTEIN"/>
    <property type="match status" value="1"/>
</dbReference>
<sequence length="156" mass="17664">MGINPKLKVGDAAPDFSLESDTHGQVSLSDMKGKKLVIYFYPKDMTPGCTRQACDFRDNHQKFEAAGYTILGVSPDPIERHAKFREKHDLNFILMADPEHEMAEAYGVWREKTNYGKKYIGLVRSTFMIDADGKIAEIQDNVRATGHVDRLIRDSI</sequence>
<evidence type="ECO:0000256" key="6">
    <source>
        <dbReference type="ARBA" id="ARBA00023002"/>
    </source>
</evidence>
<dbReference type="AlphaFoldDB" id="A0A2Z4FQY9"/>
<evidence type="ECO:0000256" key="11">
    <source>
        <dbReference type="ARBA" id="ARBA00049091"/>
    </source>
</evidence>
<dbReference type="InterPro" id="IPR050924">
    <property type="entry name" value="Peroxiredoxin_BCP/PrxQ"/>
</dbReference>
<dbReference type="PIRSF" id="PIRSF000239">
    <property type="entry name" value="AHPC"/>
    <property type="match status" value="1"/>
</dbReference>
<evidence type="ECO:0000256" key="5">
    <source>
        <dbReference type="ARBA" id="ARBA00022862"/>
    </source>
</evidence>
<dbReference type="InterPro" id="IPR000866">
    <property type="entry name" value="AhpC/TSA"/>
</dbReference>
<evidence type="ECO:0000256" key="9">
    <source>
        <dbReference type="ARBA" id="ARBA00032824"/>
    </source>
</evidence>
<dbReference type="GO" id="GO:0005737">
    <property type="term" value="C:cytoplasm"/>
    <property type="evidence" value="ECO:0007669"/>
    <property type="project" value="TreeGrafter"/>
</dbReference>
<evidence type="ECO:0000256" key="10">
    <source>
        <dbReference type="ARBA" id="ARBA00038489"/>
    </source>
</evidence>
<dbReference type="KEGG" id="bsed:DN745_15305"/>
<dbReference type="Proteomes" id="UP000249799">
    <property type="component" value="Chromosome"/>
</dbReference>
<name>A0A2Z4FQY9_9DELT</name>
<dbReference type="GO" id="GO:0008379">
    <property type="term" value="F:thioredoxin peroxidase activity"/>
    <property type="evidence" value="ECO:0007669"/>
    <property type="project" value="TreeGrafter"/>
</dbReference>
<keyword evidence="4 12" id="KW-0575">Peroxidase</keyword>
<keyword evidence="13" id="KW-1185">Reference proteome</keyword>
<comment type="subunit">
    <text evidence="2">Monomer.</text>
</comment>
<evidence type="ECO:0000256" key="4">
    <source>
        <dbReference type="ARBA" id="ARBA00022559"/>
    </source>
</evidence>
<keyword evidence="6 12" id="KW-0560">Oxidoreductase</keyword>